<dbReference type="Pfam" id="PF10011">
    <property type="entry name" value="DUF2254"/>
    <property type="match status" value="1"/>
</dbReference>
<dbReference type="EMBL" id="FMZX01000057">
    <property type="protein sequence ID" value="SDE56989.1"/>
    <property type="molecule type" value="Genomic_DNA"/>
</dbReference>
<evidence type="ECO:0000313" key="3">
    <source>
        <dbReference type="EMBL" id="SDE56989.1"/>
    </source>
</evidence>
<reference evidence="3 4" key="1">
    <citation type="submission" date="2016-10" db="EMBL/GenBank/DDBJ databases">
        <authorList>
            <person name="de Groot N.N."/>
        </authorList>
    </citation>
    <scope>NUCLEOTIDE SEQUENCE [LARGE SCALE GENOMIC DNA]</scope>
    <source>
        <strain evidence="3 4">CPCC 100156</strain>
    </source>
</reference>
<sequence>MQGGMLKNRLLAAWDQVRTSLWLLPLLMAAAGVGLAWAMLEVDAGHGAEDEVRAWWMNAGGAQDAQTLLSTLLTGVIAMAAMVFSATVVALTLAANQYGPRLVRVFRADLTTQVALGTFATTIVYLVLVLRMIRGDAAFHDVPHASVSIGTALALACVLALLVFIQEVARMAVADDVVERVGRELDAGIDRLPVLTADEGQEHHRANKDGADRQALWEGAGHVAQRQEGYVQAIDHEGLLAWAERHDAVLRLNFRAGDFVVAGDRRIHVHPPEAVEAAEADAICKFVVVGRERTPTQDIEFAVRHLVEVAVRALSPGINDPFTAAAVIDRLRGCLTRLAGRRLPSRMLRDGAGRVRILRETTTFAGLSDAAFHQIRQAAASHPAVVIHLVEAIARIAEHARTAEQRGALTRHARMVAGAGLRAAEEPGDRHDIERSLARAEQALADHGEALQPSTGHQRNPPGSRSRPEPAADHAAERLQPSCWVAKR</sequence>
<keyword evidence="4" id="KW-1185">Reference proteome</keyword>
<feature type="transmembrane region" description="Helical" evidence="2">
    <location>
        <begin position="114"/>
        <end position="133"/>
    </location>
</feature>
<keyword evidence="2" id="KW-1133">Transmembrane helix</keyword>
<gene>
    <name evidence="3" type="ORF">SAMN04487779_10573</name>
</gene>
<dbReference type="InterPro" id="IPR018723">
    <property type="entry name" value="DUF2254_membrane"/>
</dbReference>
<feature type="compositionally biased region" description="Polar residues" evidence="1">
    <location>
        <begin position="452"/>
        <end position="463"/>
    </location>
</feature>
<evidence type="ECO:0000256" key="2">
    <source>
        <dbReference type="SAM" id="Phobius"/>
    </source>
</evidence>
<keyword evidence="2" id="KW-0472">Membrane</keyword>
<feature type="transmembrane region" description="Helical" evidence="2">
    <location>
        <begin position="72"/>
        <end position="93"/>
    </location>
</feature>
<feature type="region of interest" description="Disordered" evidence="1">
    <location>
        <begin position="439"/>
        <end position="488"/>
    </location>
</feature>
<accession>A0A1G7DZV1</accession>
<dbReference type="AlphaFoldDB" id="A0A1G7DZV1"/>
<organism evidence="3 4">
    <name type="scientific">Belnapia rosea</name>
    <dbReference type="NCBI Taxonomy" id="938405"/>
    <lineage>
        <taxon>Bacteria</taxon>
        <taxon>Pseudomonadati</taxon>
        <taxon>Pseudomonadota</taxon>
        <taxon>Alphaproteobacteria</taxon>
        <taxon>Acetobacterales</taxon>
        <taxon>Roseomonadaceae</taxon>
        <taxon>Belnapia</taxon>
    </lineage>
</organism>
<evidence type="ECO:0000256" key="1">
    <source>
        <dbReference type="SAM" id="MobiDB-lite"/>
    </source>
</evidence>
<feature type="transmembrane region" description="Helical" evidence="2">
    <location>
        <begin position="21"/>
        <end position="40"/>
    </location>
</feature>
<protein>
    <submittedName>
        <fullName evidence="3">Uncharacterized membrane protein</fullName>
    </submittedName>
</protein>
<evidence type="ECO:0000313" key="4">
    <source>
        <dbReference type="Proteomes" id="UP000198925"/>
    </source>
</evidence>
<feature type="compositionally biased region" description="Basic and acidic residues" evidence="1">
    <location>
        <begin position="466"/>
        <end position="477"/>
    </location>
</feature>
<feature type="compositionally biased region" description="Basic and acidic residues" evidence="1">
    <location>
        <begin position="439"/>
        <end position="449"/>
    </location>
</feature>
<keyword evidence="2" id="KW-0812">Transmembrane</keyword>
<proteinExistence type="predicted"/>
<feature type="transmembrane region" description="Helical" evidence="2">
    <location>
        <begin position="145"/>
        <end position="165"/>
    </location>
</feature>
<name>A0A1G7DZV1_9PROT</name>
<dbReference type="Proteomes" id="UP000198925">
    <property type="component" value="Unassembled WGS sequence"/>
</dbReference>